<keyword evidence="3 11" id="KW-0812">Transmembrane</keyword>
<keyword evidence="7" id="KW-0175">Coiled coil</keyword>
<comment type="subcellular location">
    <subcellularLocation>
        <location evidence="1">Endoplasmic reticulum membrane</location>
        <topology evidence="1">Single-pass type IV membrane protein</topology>
    </subcellularLocation>
</comment>
<dbReference type="PANTHER" id="PTHR12825">
    <property type="entry name" value="BNIP1-RELATED"/>
    <property type="match status" value="1"/>
</dbReference>
<evidence type="ECO:0000256" key="9">
    <source>
        <dbReference type="ARBA" id="ARBA00037934"/>
    </source>
</evidence>
<evidence type="ECO:0000256" key="11">
    <source>
        <dbReference type="SAM" id="Phobius"/>
    </source>
</evidence>
<evidence type="ECO:0000256" key="4">
    <source>
        <dbReference type="ARBA" id="ARBA00022824"/>
    </source>
</evidence>
<name>A0A7S2ALS8_9CHLO</name>
<dbReference type="GO" id="GO:0006890">
    <property type="term" value="P:retrograde vesicle-mediated transport, Golgi to endoplasmic reticulum"/>
    <property type="evidence" value="ECO:0007669"/>
    <property type="project" value="InterPro"/>
</dbReference>
<evidence type="ECO:0000256" key="3">
    <source>
        <dbReference type="ARBA" id="ARBA00022692"/>
    </source>
</evidence>
<evidence type="ECO:0000259" key="12">
    <source>
        <dbReference type="Pfam" id="PF03908"/>
    </source>
</evidence>
<dbReference type="EMBL" id="HBGR01003198">
    <property type="protein sequence ID" value="CAD9371768.1"/>
    <property type="molecule type" value="Transcribed_RNA"/>
</dbReference>
<dbReference type="Pfam" id="PF03908">
    <property type="entry name" value="Sec20"/>
    <property type="match status" value="1"/>
</dbReference>
<organism evidence="13">
    <name type="scientific">Pycnococcus provasolii</name>
    <dbReference type="NCBI Taxonomy" id="41880"/>
    <lineage>
        <taxon>Eukaryota</taxon>
        <taxon>Viridiplantae</taxon>
        <taxon>Chlorophyta</taxon>
        <taxon>Pseudoscourfieldiophyceae</taxon>
        <taxon>Pseudoscourfieldiales</taxon>
        <taxon>Pycnococcaceae</taxon>
        <taxon>Pycnococcus</taxon>
    </lineage>
</organism>
<evidence type="ECO:0000313" key="13">
    <source>
        <dbReference type="EMBL" id="CAD9371768.1"/>
    </source>
</evidence>
<gene>
    <name evidence="13" type="ORF">PPRO1471_LOCUS2127</name>
</gene>
<dbReference type="GO" id="GO:0005789">
    <property type="term" value="C:endoplasmic reticulum membrane"/>
    <property type="evidence" value="ECO:0007669"/>
    <property type="project" value="UniProtKB-SubCell"/>
</dbReference>
<dbReference type="PANTHER" id="PTHR12825:SF0">
    <property type="entry name" value="VESICLE TRANSPORT PROTEIN SEC20"/>
    <property type="match status" value="1"/>
</dbReference>
<feature type="compositionally biased region" description="Acidic residues" evidence="10">
    <location>
        <begin position="69"/>
        <end position="81"/>
    </location>
</feature>
<feature type="transmembrane region" description="Helical" evidence="11">
    <location>
        <begin position="240"/>
        <end position="258"/>
    </location>
</feature>
<keyword evidence="2" id="KW-0813">Transport</keyword>
<dbReference type="InterPro" id="IPR005606">
    <property type="entry name" value="Sec20"/>
</dbReference>
<evidence type="ECO:0000256" key="2">
    <source>
        <dbReference type="ARBA" id="ARBA00022448"/>
    </source>
</evidence>
<feature type="domain" description="Sec20 C-terminal" evidence="12">
    <location>
        <begin position="173"/>
        <end position="261"/>
    </location>
</feature>
<evidence type="ECO:0000256" key="8">
    <source>
        <dbReference type="ARBA" id="ARBA00023136"/>
    </source>
</evidence>
<evidence type="ECO:0000256" key="6">
    <source>
        <dbReference type="ARBA" id="ARBA00022989"/>
    </source>
</evidence>
<keyword evidence="4" id="KW-0256">Endoplasmic reticulum</keyword>
<proteinExistence type="inferred from homology"/>
<keyword evidence="6 11" id="KW-1133">Transmembrane helix</keyword>
<evidence type="ECO:0000256" key="1">
    <source>
        <dbReference type="ARBA" id="ARBA00004163"/>
    </source>
</evidence>
<evidence type="ECO:0000256" key="10">
    <source>
        <dbReference type="SAM" id="MobiDB-lite"/>
    </source>
</evidence>
<dbReference type="GO" id="GO:0005484">
    <property type="term" value="F:SNAP receptor activity"/>
    <property type="evidence" value="ECO:0007669"/>
    <property type="project" value="InterPro"/>
</dbReference>
<dbReference type="InterPro" id="IPR056173">
    <property type="entry name" value="Sec20_C"/>
</dbReference>
<evidence type="ECO:0000256" key="5">
    <source>
        <dbReference type="ARBA" id="ARBA00022892"/>
    </source>
</evidence>
<evidence type="ECO:0000256" key="7">
    <source>
        <dbReference type="ARBA" id="ARBA00023054"/>
    </source>
</evidence>
<keyword evidence="8 11" id="KW-0472">Membrane</keyword>
<feature type="compositionally biased region" description="Low complexity" evidence="10">
    <location>
        <begin position="169"/>
        <end position="178"/>
    </location>
</feature>
<dbReference type="AlphaFoldDB" id="A0A7S2ALS8"/>
<feature type="region of interest" description="Disordered" evidence="10">
    <location>
        <begin position="143"/>
        <end position="178"/>
    </location>
</feature>
<accession>A0A7S2ALS8</accession>
<protein>
    <recommendedName>
        <fullName evidence="12">Sec20 C-terminal domain-containing protein</fullName>
    </recommendedName>
</protein>
<feature type="region of interest" description="Disordered" evidence="10">
    <location>
        <begin position="69"/>
        <end position="90"/>
    </location>
</feature>
<sequence length="302" mass="33202">MSRGRLPSGDASLTSLVASSRIALDKLVSAVNSQDLVSTDQRSIRSLAVHTCDALHELKQAIDDNAVDDIDDFDDENDDGENAQANEESRNFKRLLKETAQAYDDMKQQLLDAHAQTRRHHLNTLRAEWEAALRTGKHAPANIASVDNNEDQPTKTKAVQHKKPKKDATSAADGATASLRRAREVLQREVGRSAVTEAALRSSNESLAMANDEFSAHANLWRRGGALLAQLQRSRYFETGLVLAGVLIFALTCIRVLYRRLGLRNIPTATTTTFTTTTTFATATTTTTTTTFTTTSPYRDEL</sequence>
<keyword evidence="5" id="KW-0931">ER-Golgi transport</keyword>
<dbReference type="GO" id="GO:0031201">
    <property type="term" value="C:SNARE complex"/>
    <property type="evidence" value="ECO:0007669"/>
    <property type="project" value="TreeGrafter"/>
</dbReference>
<comment type="similarity">
    <text evidence="9">Belongs to the SEC20 family.</text>
</comment>
<reference evidence="13" key="1">
    <citation type="submission" date="2021-01" db="EMBL/GenBank/DDBJ databases">
        <authorList>
            <person name="Corre E."/>
            <person name="Pelletier E."/>
            <person name="Niang G."/>
            <person name="Scheremetjew M."/>
            <person name="Finn R."/>
            <person name="Kale V."/>
            <person name="Holt S."/>
            <person name="Cochrane G."/>
            <person name="Meng A."/>
            <person name="Brown T."/>
            <person name="Cohen L."/>
        </authorList>
    </citation>
    <scope>NUCLEOTIDE SEQUENCE</scope>
    <source>
        <strain evidence="13">RCC733</strain>
    </source>
</reference>